<sequence length="409" mass="43950">MKLFSYLLVACAGLGLFACNTENDPVIENGDGPTKSVSLKLNGISGSLNTKAVEPGTAVAGKIVLKDLKIVFYDKTAANGPIYRIEEFDGTSTSPTDVANWTALTGTAGYIFHDLDPKVNAVLVVGNWKNEGKTFTWTNVSSIKSSVLLAANENKAVSDFATPTPVTSTKNYVTLWGQDEDISPTFTDPVHPNATTYSAAVNIKPLVSRFEIGNIQCTDLNTPGSIYSSFDLKGIGLIDMSLENTITQSEVPGVSSPRLVINTNIIESGTPGAGQYLFGSPTNAISWAYNSITPVTISAATTIYNPEGTKKFVYNFFPDPTGFPNIKLVLDNVMLKTGPESSFDYVVTANFKDSPTGSTVVPSAGKIYTIDLAFKEENIGPWDPDLFKCVIVNVTVADWVIVPLYPEFK</sequence>
<dbReference type="AlphaFoldDB" id="A0A644VE76"/>
<evidence type="ECO:0000313" key="1">
    <source>
        <dbReference type="EMBL" id="MPL88992.1"/>
    </source>
</evidence>
<name>A0A644VE76_9ZZZZ</name>
<reference evidence="1" key="1">
    <citation type="submission" date="2019-08" db="EMBL/GenBank/DDBJ databases">
        <authorList>
            <person name="Kucharzyk K."/>
            <person name="Murdoch R.W."/>
            <person name="Higgins S."/>
            <person name="Loffler F."/>
        </authorList>
    </citation>
    <scope>NUCLEOTIDE SEQUENCE</scope>
</reference>
<comment type="caution">
    <text evidence="1">The sequence shown here is derived from an EMBL/GenBank/DDBJ whole genome shotgun (WGS) entry which is preliminary data.</text>
</comment>
<dbReference type="PROSITE" id="PS51257">
    <property type="entry name" value="PROKAR_LIPOPROTEIN"/>
    <property type="match status" value="1"/>
</dbReference>
<proteinExistence type="predicted"/>
<evidence type="ECO:0008006" key="2">
    <source>
        <dbReference type="Google" id="ProtNLM"/>
    </source>
</evidence>
<protein>
    <recommendedName>
        <fullName evidence="2">Major fimbrial subunit protein N-terminal domain-containing protein</fullName>
    </recommendedName>
</protein>
<dbReference type="EMBL" id="VSSQ01000270">
    <property type="protein sequence ID" value="MPL88992.1"/>
    <property type="molecule type" value="Genomic_DNA"/>
</dbReference>
<accession>A0A644VE76</accession>
<gene>
    <name evidence="1" type="ORF">SDC9_35023</name>
</gene>
<organism evidence="1">
    <name type="scientific">bioreactor metagenome</name>
    <dbReference type="NCBI Taxonomy" id="1076179"/>
    <lineage>
        <taxon>unclassified sequences</taxon>
        <taxon>metagenomes</taxon>
        <taxon>ecological metagenomes</taxon>
    </lineage>
</organism>